<sequence length="537" mass="60133">MMPIGVLALIIAVAGVVLYQYIIYPVLFSQMRHIPNAHWSAPFSRLWILHIRFTRQENKILLDAHRRLGPLIRVGPNELSINDIDGVRTVYQGGFDKPAWYSVFDNYDVPCMFSVRTAAEHSARKRLISNVYSKSYIQSSASASAQGRAILFEKLLPLVEESTAVTQEPHGIDIYSVFMAATMDFITAYIFGLRNGTDFLCSKGYRDHFLELYKARNDYGIFDQEMPLLTKLCRKLGIPLCPKWVDAANKELGKWCLQLCDATTNTSRADQDFSGDPADQPVVWSALTAGLQKEQKVQGPASVLYPTALSNFDLSVASELFDHVLAGQETAGIVLSYLSWRLSQASDLQAELRAELLGLTPNMYMGSKSEQPSLPDPKQLGSLPLLHAVVMETLRLHAPIPGAQPRQTPDEGCQIGPYSIPGSVRIAALAYTLHRDETVFPKPDKWDHTRWLPSISAGEVSGEEIRQRHRQFWAFSSGGRMCVGSNFAMHEMKLITAAIYSNYTSHIVDDVGVMNQSDGYTGRPEHERLFLRFERVV</sequence>
<evidence type="ECO:0000313" key="9">
    <source>
        <dbReference type="EMBL" id="KAK3381616.1"/>
    </source>
</evidence>
<keyword evidence="4 7" id="KW-0479">Metal-binding</keyword>
<dbReference type="PANTHER" id="PTHR24305">
    <property type="entry name" value="CYTOCHROME P450"/>
    <property type="match status" value="1"/>
</dbReference>
<dbReference type="InterPro" id="IPR002403">
    <property type="entry name" value="Cyt_P450_E_grp-IV"/>
</dbReference>
<comment type="cofactor">
    <cofactor evidence="1 7">
        <name>heme</name>
        <dbReference type="ChEBI" id="CHEBI:30413"/>
    </cofactor>
</comment>
<keyword evidence="3 7" id="KW-0349">Heme</keyword>
<dbReference type="GO" id="GO:0020037">
    <property type="term" value="F:heme binding"/>
    <property type="evidence" value="ECO:0007669"/>
    <property type="project" value="InterPro"/>
</dbReference>
<evidence type="ECO:0000256" key="1">
    <source>
        <dbReference type="ARBA" id="ARBA00001971"/>
    </source>
</evidence>
<evidence type="ECO:0000256" key="8">
    <source>
        <dbReference type="RuleBase" id="RU000461"/>
    </source>
</evidence>
<evidence type="ECO:0000256" key="6">
    <source>
        <dbReference type="ARBA" id="ARBA00023033"/>
    </source>
</evidence>
<dbReference type="PANTHER" id="PTHR24305:SF166">
    <property type="entry name" value="CYTOCHROME P450 12A4, MITOCHONDRIAL-RELATED"/>
    <property type="match status" value="1"/>
</dbReference>
<dbReference type="InterPro" id="IPR001128">
    <property type="entry name" value="Cyt_P450"/>
</dbReference>
<dbReference type="Gene3D" id="1.10.630.10">
    <property type="entry name" value="Cytochrome P450"/>
    <property type="match status" value="1"/>
</dbReference>
<dbReference type="InterPro" id="IPR017972">
    <property type="entry name" value="Cyt_P450_CS"/>
</dbReference>
<dbReference type="InterPro" id="IPR050121">
    <property type="entry name" value="Cytochrome_P450_monoxygenase"/>
</dbReference>
<reference evidence="9" key="2">
    <citation type="submission" date="2023-06" db="EMBL/GenBank/DDBJ databases">
        <authorList>
            <consortium name="Lawrence Berkeley National Laboratory"/>
            <person name="Haridas S."/>
            <person name="Hensen N."/>
            <person name="Bonometti L."/>
            <person name="Westerberg I."/>
            <person name="Brannstrom I.O."/>
            <person name="Guillou S."/>
            <person name="Cros-Aarteil S."/>
            <person name="Calhoun S."/>
            <person name="Kuo A."/>
            <person name="Mondo S."/>
            <person name="Pangilinan J."/>
            <person name="Riley R."/>
            <person name="LaButti K."/>
            <person name="Andreopoulos B."/>
            <person name="Lipzen A."/>
            <person name="Chen C."/>
            <person name="Yanf M."/>
            <person name="Daum C."/>
            <person name="Ng V."/>
            <person name="Clum A."/>
            <person name="Steindorff A."/>
            <person name="Ohm R."/>
            <person name="Martin F."/>
            <person name="Silar P."/>
            <person name="Natvig D."/>
            <person name="Lalanne C."/>
            <person name="Gautier V."/>
            <person name="Ament-velasquez S.L."/>
            <person name="Kruys A."/>
            <person name="Hutchinson M.I."/>
            <person name="Powell A.J."/>
            <person name="Barry K."/>
            <person name="Miller A.N."/>
            <person name="Grigoriev I.V."/>
            <person name="Debuchy R."/>
            <person name="Gladieux P."/>
            <person name="Thoren M.H."/>
            <person name="Johannesson H."/>
        </authorList>
    </citation>
    <scope>NUCLEOTIDE SEQUENCE</scope>
    <source>
        <strain evidence="9">CBS 232.78</strain>
    </source>
</reference>
<accession>A0AAE0NHF9</accession>
<dbReference type="GO" id="GO:0004497">
    <property type="term" value="F:monooxygenase activity"/>
    <property type="evidence" value="ECO:0007669"/>
    <property type="project" value="UniProtKB-KW"/>
</dbReference>
<dbReference type="AlphaFoldDB" id="A0AAE0NHF9"/>
<dbReference type="Pfam" id="PF00067">
    <property type="entry name" value="p450"/>
    <property type="match status" value="1"/>
</dbReference>
<dbReference type="SUPFAM" id="SSF48264">
    <property type="entry name" value="Cytochrome P450"/>
    <property type="match status" value="1"/>
</dbReference>
<comment type="caution">
    <text evidence="9">The sequence shown here is derived from an EMBL/GenBank/DDBJ whole genome shotgun (WGS) entry which is preliminary data.</text>
</comment>
<gene>
    <name evidence="9" type="ORF">B0H63DRAFT_435091</name>
</gene>
<keyword evidence="5 7" id="KW-0408">Iron</keyword>
<keyword evidence="8" id="KW-0560">Oxidoreductase</keyword>
<dbReference type="InterPro" id="IPR036396">
    <property type="entry name" value="Cyt_P450_sf"/>
</dbReference>
<name>A0AAE0NHF9_9PEZI</name>
<dbReference type="PRINTS" id="PR00385">
    <property type="entry name" value="P450"/>
</dbReference>
<dbReference type="Proteomes" id="UP001285441">
    <property type="component" value="Unassembled WGS sequence"/>
</dbReference>
<feature type="binding site" description="axial binding residue" evidence="7">
    <location>
        <position position="482"/>
    </location>
    <ligand>
        <name>heme</name>
        <dbReference type="ChEBI" id="CHEBI:30413"/>
    </ligand>
    <ligandPart>
        <name>Fe</name>
        <dbReference type="ChEBI" id="CHEBI:18248"/>
    </ligandPart>
</feature>
<organism evidence="9 10">
    <name type="scientific">Podospora didyma</name>
    <dbReference type="NCBI Taxonomy" id="330526"/>
    <lineage>
        <taxon>Eukaryota</taxon>
        <taxon>Fungi</taxon>
        <taxon>Dikarya</taxon>
        <taxon>Ascomycota</taxon>
        <taxon>Pezizomycotina</taxon>
        <taxon>Sordariomycetes</taxon>
        <taxon>Sordariomycetidae</taxon>
        <taxon>Sordariales</taxon>
        <taxon>Podosporaceae</taxon>
        <taxon>Podospora</taxon>
    </lineage>
</organism>
<evidence type="ECO:0000256" key="2">
    <source>
        <dbReference type="ARBA" id="ARBA00010617"/>
    </source>
</evidence>
<dbReference type="PROSITE" id="PS00086">
    <property type="entry name" value="CYTOCHROME_P450"/>
    <property type="match status" value="1"/>
</dbReference>
<reference evidence="9" key="1">
    <citation type="journal article" date="2023" name="Mol. Phylogenet. Evol.">
        <title>Genome-scale phylogeny and comparative genomics of the fungal order Sordariales.</title>
        <authorList>
            <person name="Hensen N."/>
            <person name="Bonometti L."/>
            <person name="Westerberg I."/>
            <person name="Brannstrom I.O."/>
            <person name="Guillou S."/>
            <person name="Cros-Aarteil S."/>
            <person name="Calhoun S."/>
            <person name="Haridas S."/>
            <person name="Kuo A."/>
            <person name="Mondo S."/>
            <person name="Pangilinan J."/>
            <person name="Riley R."/>
            <person name="LaButti K."/>
            <person name="Andreopoulos B."/>
            <person name="Lipzen A."/>
            <person name="Chen C."/>
            <person name="Yan M."/>
            <person name="Daum C."/>
            <person name="Ng V."/>
            <person name="Clum A."/>
            <person name="Steindorff A."/>
            <person name="Ohm R.A."/>
            <person name="Martin F."/>
            <person name="Silar P."/>
            <person name="Natvig D.O."/>
            <person name="Lalanne C."/>
            <person name="Gautier V."/>
            <person name="Ament-Velasquez S.L."/>
            <person name="Kruys A."/>
            <person name="Hutchinson M.I."/>
            <person name="Powell A.J."/>
            <person name="Barry K."/>
            <person name="Miller A.N."/>
            <person name="Grigoriev I.V."/>
            <person name="Debuchy R."/>
            <person name="Gladieux P."/>
            <person name="Hiltunen Thoren M."/>
            <person name="Johannesson H."/>
        </authorList>
    </citation>
    <scope>NUCLEOTIDE SEQUENCE</scope>
    <source>
        <strain evidence="9">CBS 232.78</strain>
    </source>
</reference>
<dbReference type="PRINTS" id="PR00465">
    <property type="entry name" value="EP450IV"/>
</dbReference>
<keyword evidence="6 8" id="KW-0503">Monooxygenase</keyword>
<keyword evidence="10" id="KW-1185">Reference proteome</keyword>
<evidence type="ECO:0000256" key="7">
    <source>
        <dbReference type="PIRSR" id="PIRSR602403-1"/>
    </source>
</evidence>
<evidence type="ECO:0000313" key="10">
    <source>
        <dbReference type="Proteomes" id="UP001285441"/>
    </source>
</evidence>
<protein>
    <submittedName>
        <fullName evidence="9">Cytochrome P450</fullName>
    </submittedName>
</protein>
<dbReference type="GO" id="GO:0005506">
    <property type="term" value="F:iron ion binding"/>
    <property type="evidence" value="ECO:0007669"/>
    <property type="project" value="InterPro"/>
</dbReference>
<dbReference type="CDD" id="cd11059">
    <property type="entry name" value="CYP_fungal"/>
    <property type="match status" value="1"/>
</dbReference>
<comment type="similarity">
    <text evidence="2 8">Belongs to the cytochrome P450 family.</text>
</comment>
<evidence type="ECO:0000256" key="5">
    <source>
        <dbReference type="ARBA" id="ARBA00023004"/>
    </source>
</evidence>
<dbReference type="GO" id="GO:0016705">
    <property type="term" value="F:oxidoreductase activity, acting on paired donors, with incorporation or reduction of molecular oxygen"/>
    <property type="evidence" value="ECO:0007669"/>
    <property type="project" value="InterPro"/>
</dbReference>
<proteinExistence type="inferred from homology"/>
<dbReference type="EMBL" id="JAULSW010000005">
    <property type="protein sequence ID" value="KAK3381616.1"/>
    <property type="molecule type" value="Genomic_DNA"/>
</dbReference>
<evidence type="ECO:0000256" key="4">
    <source>
        <dbReference type="ARBA" id="ARBA00022723"/>
    </source>
</evidence>
<evidence type="ECO:0000256" key="3">
    <source>
        <dbReference type="ARBA" id="ARBA00022617"/>
    </source>
</evidence>